<dbReference type="GO" id="GO:0003978">
    <property type="term" value="F:UDP-glucose 4-epimerase activity"/>
    <property type="evidence" value="ECO:0007669"/>
    <property type="project" value="UniProtKB-UniRule"/>
</dbReference>
<reference evidence="12 13" key="1">
    <citation type="submission" date="2016-03" db="EMBL/GenBank/DDBJ databases">
        <authorList>
            <person name="Ploux O."/>
        </authorList>
    </citation>
    <scope>NUCLEOTIDE SEQUENCE [LARGE SCALE GENOMIC DNA]</scope>
    <source>
        <strain evidence="12 13">BER2</strain>
    </source>
</reference>
<accession>A0A150WG10</accession>
<dbReference type="SUPFAM" id="SSF51735">
    <property type="entry name" value="NAD(P)-binding Rossmann-fold domains"/>
    <property type="match status" value="1"/>
</dbReference>
<dbReference type="OrthoDB" id="9803010at2"/>
<dbReference type="PANTHER" id="PTHR43725:SF53">
    <property type="entry name" value="UDP-ARABINOSE 4-EPIMERASE 1"/>
    <property type="match status" value="1"/>
</dbReference>
<evidence type="ECO:0000256" key="6">
    <source>
        <dbReference type="ARBA" id="ARBA00018569"/>
    </source>
</evidence>
<evidence type="ECO:0000256" key="3">
    <source>
        <dbReference type="ARBA" id="ARBA00004947"/>
    </source>
</evidence>
<dbReference type="NCBIfam" id="TIGR01179">
    <property type="entry name" value="galE"/>
    <property type="match status" value="1"/>
</dbReference>
<dbReference type="EC" id="5.1.3.2" evidence="5 10"/>
<proteinExistence type="inferred from homology"/>
<dbReference type="UniPathway" id="UPA00214"/>
<dbReference type="InterPro" id="IPR005886">
    <property type="entry name" value="UDP_G4E"/>
</dbReference>
<organism evidence="12 13">
    <name type="scientific">Bdellovibrio bacteriovorus</name>
    <dbReference type="NCBI Taxonomy" id="959"/>
    <lineage>
        <taxon>Bacteria</taxon>
        <taxon>Pseudomonadati</taxon>
        <taxon>Bdellovibrionota</taxon>
        <taxon>Bdellovibrionia</taxon>
        <taxon>Bdellovibrionales</taxon>
        <taxon>Pseudobdellovibrionaceae</taxon>
        <taxon>Bdellovibrio</taxon>
    </lineage>
</organism>
<dbReference type="GO" id="GO:0033499">
    <property type="term" value="P:galactose catabolic process via UDP-galactose, Leloir pathway"/>
    <property type="evidence" value="ECO:0007669"/>
    <property type="project" value="TreeGrafter"/>
</dbReference>
<evidence type="ECO:0000256" key="1">
    <source>
        <dbReference type="ARBA" id="ARBA00000083"/>
    </source>
</evidence>
<comment type="subunit">
    <text evidence="10">Homodimer.</text>
</comment>
<dbReference type="InterPro" id="IPR036291">
    <property type="entry name" value="NAD(P)-bd_dom_sf"/>
</dbReference>
<gene>
    <name evidence="12" type="ORF">AZI85_06570</name>
</gene>
<dbReference type="Gene3D" id="3.90.25.10">
    <property type="entry name" value="UDP-galactose 4-epimerase, domain 1"/>
    <property type="match status" value="1"/>
</dbReference>
<comment type="cofactor">
    <cofactor evidence="2 10">
        <name>NAD(+)</name>
        <dbReference type="ChEBI" id="CHEBI:57540"/>
    </cofactor>
</comment>
<comment type="similarity">
    <text evidence="4 10">Belongs to the NAD(P)-dependent epimerase/dehydratase family.</text>
</comment>
<evidence type="ECO:0000256" key="2">
    <source>
        <dbReference type="ARBA" id="ARBA00001911"/>
    </source>
</evidence>
<comment type="pathway">
    <text evidence="3 10">Carbohydrate metabolism; galactose metabolism.</text>
</comment>
<evidence type="ECO:0000313" key="12">
    <source>
        <dbReference type="EMBL" id="KYG61873.1"/>
    </source>
</evidence>
<dbReference type="CDD" id="cd05247">
    <property type="entry name" value="UDP_G4E_1_SDR_e"/>
    <property type="match status" value="1"/>
</dbReference>
<comment type="caution">
    <text evidence="12">The sequence shown here is derived from an EMBL/GenBank/DDBJ whole genome shotgun (WGS) entry which is preliminary data.</text>
</comment>
<evidence type="ECO:0000259" key="11">
    <source>
        <dbReference type="Pfam" id="PF01370"/>
    </source>
</evidence>
<dbReference type="InterPro" id="IPR001509">
    <property type="entry name" value="Epimerase_deHydtase"/>
</dbReference>
<dbReference type="AlphaFoldDB" id="A0A150WG10"/>
<dbReference type="PANTHER" id="PTHR43725">
    <property type="entry name" value="UDP-GLUCOSE 4-EPIMERASE"/>
    <property type="match status" value="1"/>
</dbReference>
<keyword evidence="8 10" id="KW-0413">Isomerase</keyword>
<dbReference type="Proteomes" id="UP000075391">
    <property type="component" value="Unassembled WGS sequence"/>
</dbReference>
<sequence>MRVLVTGGAGYIGSHVVRQLIEEGHQVLVLDDLSEGHLKAVHPEALFIPGSTAHSELLVKTFQEYRIEAVLHFAANIEVAESVENPYKYYHNNVANTLTLLRAMHDAKVEKLVFSSTAAVYGEPQEIPVEEHHLRQPVNPYGKSKMMVEMIIEDFAKAYGLQYAVLRYFNVCGAAPDASIGEDHPHETHLIPRILKSALQAKPEVKIFGTDYPTPDGTCVRDYIHVMDLATAHTLALTSLRPGNSEVYNIGSEKGFSVREILQACERATQVEFIVKEEKRRPGDPAVLVASSQKIQRKLGWQRMYPHIDTIIAHAWNWHRTHPNGYSEKHAEFKTQYQQL</sequence>
<evidence type="ECO:0000256" key="5">
    <source>
        <dbReference type="ARBA" id="ARBA00013189"/>
    </source>
</evidence>
<evidence type="ECO:0000256" key="4">
    <source>
        <dbReference type="ARBA" id="ARBA00007637"/>
    </source>
</evidence>
<evidence type="ECO:0000256" key="10">
    <source>
        <dbReference type="RuleBase" id="RU366046"/>
    </source>
</evidence>
<evidence type="ECO:0000256" key="7">
    <source>
        <dbReference type="ARBA" id="ARBA00023027"/>
    </source>
</evidence>
<keyword evidence="9 10" id="KW-0119">Carbohydrate metabolism</keyword>
<dbReference type="Gene3D" id="3.40.50.720">
    <property type="entry name" value="NAD(P)-binding Rossmann-like Domain"/>
    <property type="match status" value="1"/>
</dbReference>
<comment type="catalytic activity">
    <reaction evidence="1 10">
        <text>UDP-alpha-D-glucose = UDP-alpha-D-galactose</text>
        <dbReference type="Rhea" id="RHEA:22168"/>
        <dbReference type="ChEBI" id="CHEBI:58885"/>
        <dbReference type="ChEBI" id="CHEBI:66914"/>
        <dbReference type="EC" id="5.1.3.2"/>
    </reaction>
</comment>
<keyword evidence="7 10" id="KW-0520">NAD</keyword>
<dbReference type="Pfam" id="PF01370">
    <property type="entry name" value="Epimerase"/>
    <property type="match status" value="1"/>
</dbReference>
<dbReference type="EMBL" id="LUKF01000016">
    <property type="protein sequence ID" value="KYG61873.1"/>
    <property type="molecule type" value="Genomic_DNA"/>
</dbReference>
<dbReference type="RefSeq" id="WP_063244019.1">
    <property type="nucleotide sequence ID" value="NZ_LUKF01000016.1"/>
</dbReference>
<feature type="domain" description="NAD-dependent epimerase/dehydratase" evidence="11">
    <location>
        <begin position="3"/>
        <end position="251"/>
    </location>
</feature>
<evidence type="ECO:0000313" key="13">
    <source>
        <dbReference type="Proteomes" id="UP000075391"/>
    </source>
</evidence>
<protein>
    <recommendedName>
        <fullName evidence="6 10">UDP-glucose 4-epimerase</fullName>
        <ecNumber evidence="5 10">5.1.3.2</ecNumber>
    </recommendedName>
</protein>
<name>A0A150WG10_BDEBC</name>
<evidence type="ECO:0000256" key="8">
    <source>
        <dbReference type="ARBA" id="ARBA00023235"/>
    </source>
</evidence>
<evidence type="ECO:0000256" key="9">
    <source>
        <dbReference type="ARBA" id="ARBA00023277"/>
    </source>
</evidence>